<dbReference type="Proteomes" id="UP001249076">
    <property type="component" value="Unassembled WGS sequence"/>
</dbReference>
<evidence type="ECO:0000313" key="6">
    <source>
        <dbReference type="Proteomes" id="UP001249076"/>
    </source>
</evidence>
<reference evidence="4 6" key="1">
    <citation type="submission" date="2023-07" db="EMBL/GenBank/DDBJ databases">
        <title>Sorghum-associated microbial communities from plants grown in Nebraska, USA.</title>
        <authorList>
            <person name="Schachtman D."/>
        </authorList>
    </citation>
    <scope>NUCLEOTIDE SEQUENCE</scope>
    <source>
        <strain evidence="5 6">BE105</strain>
        <strain evidence="4">BE69</strain>
    </source>
</reference>
<keyword evidence="2" id="KW-1133">Transmembrane helix</keyword>
<keyword evidence="2" id="KW-0812">Transmembrane</keyword>
<feature type="transmembrane region" description="Helical" evidence="2">
    <location>
        <begin position="116"/>
        <end position="140"/>
    </location>
</feature>
<dbReference type="GO" id="GO:0000155">
    <property type="term" value="F:phosphorelay sensor kinase activity"/>
    <property type="evidence" value="ECO:0007669"/>
    <property type="project" value="InterPro"/>
</dbReference>
<dbReference type="Pfam" id="PF06580">
    <property type="entry name" value="His_kinase"/>
    <property type="match status" value="1"/>
</dbReference>
<evidence type="ECO:0000313" key="5">
    <source>
        <dbReference type="EMBL" id="MDR6836833.1"/>
    </source>
</evidence>
<feature type="transmembrane region" description="Helical" evidence="2">
    <location>
        <begin position="79"/>
        <end position="104"/>
    </location>
</feature>
<dbReference type="PANTHER" id="PTHR34220:SF7">
    <property type="entry name" value="SENSOR HISTIDINE KINASE YPDA"/>
    <property type="match status" value="1"/>
</dbReference>
<dbReference type="InterPro" id="IPR010559">
    <property type="entry name" value="Sig_transdc_His_kin_internal"/>
</dbReference>
<keyword evidence="4" id="KW-0418">Kinase</keyword>
<keyword evidence="4" id="KW-0808">Transferase</keyword>
<keyword evidence="6" id="KW-1185">Reference proteome</keyword>
<dbReference type="AlphaFoldDB" id="A0AAJ2F152"/>
<feature type="region of interest" description="Disordered" evidence="1">
    <location>
        <begin position="313"/>
        <end position="333"/>
    </location>
</feature>
<evidence type="ECO:0000313" key="4">
    <source>
        <dbReference type="EMBL" id="MDR6766229.1"/>
    </source>
</evidence>
<comment type="caution">
    <text evidence="4">The sequence shown here is derived from an EMBL/GenBank/DDBJ whole genome shotgun (WGS) entry which is preliminary data.</text>
</comment>
<evidence type="ECO:0000313" key="7">
    <source>
        <dbReference type="Proteomes" id="UP001253458"/>
    </source>
</evidence>
<dbReference type="Gene3D" id="3.30.565.10">
    <property type="entry name" value="Histidine kinase-like ATPase, C-terminal domain"/>
    <property type="match status" value="1"/>
</dbReference>
<feature type="transmembrane region" description="Helical" evidence="2">
    <location>
        <begin position="146"/>
        <end position="166"/>
    </location>
</feature>
<dbReference type="Proteomes" id="UP001253458">
    <property type="component" value="Unassembled WGS sequence"/>
</dbReference>
<dbReference type="InterPro" id="IPR036890">
    <property type="entry name" value="HATPase_C_sf"/>
</dbReference>
<accession>A0AAJ2F152</accession>
<dbReference type="EMBL" id="JAVDTL010000002">
    <property type="protein sequence ID" value="MDR6766229.1"/>
    <property type="molecule type" value="Genomic_DNA"/>
</dbReference>
<dbReference type="EMBL" id="JAVDTS010000002">
    <property type="protein sequence ID" value="MDR6836833.1"/>
    <property type="molecule type" value="Genomic_DNA"/>
</dbReference>
<dbReference type="EC" id="2.7.13.3" evidence="4"/>
<sequence>MQNTQILSTQPPPPDSALPDRPVRSVRAAAGAGPGGQPPRGRALVFDACQVGVVLRAVLFVEVVVGVGAMYGASSPSAWLASLALLTGGALPATLVWLVTACSLKTLLQRLSTAQQYAAGVLLGAVAGAYACAMLALVGLSASPPWLASAATGALLAAMLVAALVLRARGRTPAATTARLTELQSRIRPHFLFNTLNSAIALVREEPAKAESLLEDLSDLFRVALIEQGESTTLAEEITLARRYLGIEQVRFGNRLQVQWNLDPRTDSARLPPLLLQPLVENAVKHGVEPSARGGKLRVLTELRGNRVVVRITNTLPPKEGKPGRHDEPSTRGHGIALANVRARLALLHDVQGEFTAGVQDGLYQVRITLPAADPAPQPTSRQRKAPRGRGDPRGSSRRGVVAPTEPTPSKPHEHPDR</sequence>
<dbReference type="InterPro" id="IPR050640">
    <property type="entry name" value="Bact_2-comp_sensor_kinase"/>
</dbReference>
<keyword evidence="2" id="KW-0472">Membrane</keyword>
<gene>
    <name evidence="4" type="ORF">J2W88_001494</name>
    <name evidence="5" type="ORF">J2W93_001661</name>
</gene>
<evidence type="ECO:0000256" key="2">
    <source>
        <dbReference type="SAM" id="Phobius"/>
    </source>
</evidence>
<evidence type="ECO:0000259" key="3">
    <source>
        <dbReference type="Pfam" id="PF06580"/>
    </source>
</evidence>
<proteinExistence type="predicted"/>
<evidence type="ECO:0000256" key="1">
    <source>
        <dbReference type="SAM" id="MobiDB-lite"/>
    </source>
</evidence>
<feature type="compositionally biased region" description="Basic and acidic residues" evidence="1">
    <location>
        <begin position="319"/>
        <end position="331"/>
    </location>
</feature>
<organism evidence="4 7">
    <name type="scientific">Acidovorax delafieldii</name>
    <name type="common">Pseudomonas delafieldii</name>
    <dbReference type="NCBI Taxonomy" id="47920"/>
    <lineage>
        <taxon>Bacteria</taxon>
        <taxon>Pseudomonadati</taxon>
        <taxon>Pseudomonadota</taxon>
        <taxon>Betaproteobacteria</taxon>
        <taxon>Burkholderiales</taxon>
        <taxon>Comamonadaceae</taxon>
        <taxon>Acidovorax</taxon>
    </lineage>
</organism>
<dbReference type="RefSeq" id="WP_209817221.1">
    <property type="nucleotide sequence ID" value="NZ_JAVDTL010000002.1"/>
</dbReference>
<dbReference type="SUPFAM" id="SSF55874">
    <property type="entry name" value="ATPase domain of HSP90 chaperone/DNA topoisomerase II/histidine kinase"/>
    <property type="match status" value="1"/>
</dbReference>
<dbReference type="PANTHER" id="PTHR34220">
    <property type="entry name" value="SENSOR HISTIDINE KINASE YPDA"/>
    <property type="match status" value="1"/>
</dbReference>
<feature type="transmembrane region" description="Helical" evidence="2">
    <location>
        <begin position="53"/>
        <end position="73"/>
    </location>
</feature>
<feature type="region of interest" description="Disordered" evidence="1">
    <location>
        <begin position="370"/>
        <end position="418"/>
    </location>
</feature>
<feature type="domain" description="Signal transduction histidine kinase internal region" evidence="3">
    <location>
        <begin position="178"/>
        <end position="256"/>
    </location>
</feature>
<feature type="region of interest" description="Disordered" evidence="1">
    <location>
        <begin position="1"/>
        <end position="21"/>
    </location>
</feature>
<dbReference type="GO" id="GO:0016020">
    <property type="term" value="C:membrane"/>
    <property type="evidence" value="ECO:0007669"/>
    <property type="project" value="InterPro"/>
</dbReference>
<name>A0AAJ2F152_ACIDE</name>
<protein>
    <submittedName>
        <fullName evidence="4">Two-component system sensor histidine kinase AlgZ</fullName>
        <ecNumber evidence="4">2.7.13.3</ecNumber>
    </submittedName>
</protein>